<keyword evidence="5" id="KW-0411">Iron-sulfur</keyword>
<evidence type="ECO:0000256" key="1">
    <source>
        <dbReference type="ARBA" id="ARBA00001966"/>
    </source>
</evidence>
<evidence type="ECO:0000256" key="2">
    <source>
        <dbReference type="ARBA" id="ARBA00022691"/>
    </source>
</evidence>
<reference evidence="8 9" key="1">
    <citation type="journal article" date="2012" name="BMC Genomics">
        <title>Complete genome sequence, lifestyle, and multi-drug resistance of the human pathogen Corynebacterium resistens DSM 45100 isolated from blood samples of a leukemia patient.</title>
        <authorList>
            <person name="Schroder J."/>
            <person name="Maus I."/>
            <person name="Meyer K."/>
            <person name="Wordemann S."/>
            <person name="Blom J."/>
            <person name="Jaenicke S."/>
            <person name="Schneider J."/>
            <person name="Trost E."/>
            <person name="Tauch A."/>
        </authorList>
    </citation>
    <scope>NUCLEOTIDE SEQUENCE [LARGE SCALE GENOMIC DNA]</scope>
    <source>
        <strain evidence="9">DSM 45100 / JCM 12819 / CCUG 50093 / GTC 2026 / SICGH 158</strain>
    </source>
</reference>
<name>F8E149_CORRG</name>
<dbReference type="HOGENOM" id="CLU_031366_0_0_11"/>
<proteinExistence type="inferred from homology"/>
<dbReference type="InterPro" id="IPR013785">
    <property type="entry name" value="Aldolase_TIM"/>
</dbReference>
<dbReference type="GO" id="GO:0046872">
    <property type="term" value="F:metal ion binding"/>
    <property type="evidence" value="ECO:0007669"/>
    <property type="project" value="UniProtKB-KW"/>
</dbReference>
<comment type="cofactor">
    <cofactor evidence="1">
        <name>[4Fe-4S] cluster</name>
        <dbReference type="ChEBI" id="CHEBI:49883"/>
    </cofactor>
</comment>
<dbReference type="PANTHER" id="PTHR43273">
    <property type="entry name" value="ANAEROBIC SULFATASE-MATURATING ENZYME HOMOLOG ASLB-RELATED"/>
    <property type="match status" value="1"/>
</dbReference>
<dbReference type="EMBL" id="CP002857">
    <property type="protein sequence ID" value="AEI09213.1"/>
    <property type="molecule type" value="Genomic_DNA"/>
</dbReference>
<dbReference type="eggNOG" id="COG0641">
    <property type="taxonomic scope" value="Bacteria"/>
</dbReference>
<dbReference type="InterPro" id="IPR023867">
    <property type="entry name" value="Sulphatase_maturase_rSAM"/>
</dbReference>
<dbReference type="KEGG" id="crd:CRES_0857"/>
<dbReference type="PANTHER" id="PTHR43273:SF3">
    <property type="entry name" value="ANAEROBIC SULFATASE-MATURATING ENZYME HOMOLOG ASLB-RELATED"/>
    <property type="match status" value="1"/>
</dbReference>
<gene>
    <name evidence="8" type="ordered locus">CRES_0857</name>
</gene>
<feature type="domain" description="4Fe4S-binding SPASM" evidence="7">
    <location>
        <begin position="287"/>
        <end position="350"/>
    </location>
</feature>
<dbReference type="Gene3D" id="3.20.20.70">
    <property type="entry name" value="Aldolase class I"/>
    <property type="match status" value="1"/>
</dbReference>
<dbReference type="InterPro" id="IPR058240">
    <property type="entry name" value="rSAM_sf"/>
</dbReference>
<evidence type="ECO:0000256" key="5">
    <source>
        <dbReference type="ARBA" id="ARBA00023014"/>
    </source>
</evidence>
<sequence>MVKTFLPIPQSTSIPTANRTTSGAQLFHTAIKLTFVPNQYCNLGCSYCYLGDLTENKDDPSDIVSQFHRIAHHLGHQGVLIDALLLHGAEISTLPAAILRDLFSAYTEYRQKYRLQLKALGRGGAPIHIKTNLYNFDKLRPLYEEFEVSISGSFDLPFSLHEKLRTTKAGKSTLKRTINNVLLLADYPHRKQISCVVGTEHLQKIDEFIHDIEWLDAHGFDMVTDFYIMFAYDSVKSDYTSQLNQNEMVEFFEKLRQHFEGTKFEQAIYYEWFKEFTHGYCTNQINCGSNNFLVQKNGDVYPCHRGQAEPDLKFGNILNLGMPELASKGAETIRRYENNNPAISRDCIDCEYFYLCHAGCPIQRNNTQQNKAYTCGIQKALYRAQPHRFPPKPDVSRRLADSFIRQNQPRIYDDHSIPRIMEFNSELFEEKNSITSIIQRDPNLQTLFRKGAVRLHVNQASTDLFSSRLYGRMTQAVLSSTDATMAFVADDLWSLNANDGAINAVRVQLLRDNHVVYGDEERTKMEHVATTDFYAAELQRVEGGWMLDLSRFLNQYAHTFLPNYGNLLSITTIKAREYHYAKHAKNAFYHLETVNLPFHEFRFDWAN</sequence>
<dbReference type="SFLD" id="SFLDS00029">
    <property type="entry name" value="Radical_SAM"/>
    <property type="match status" value="1"/>
</dbReference>
<dbReference type="InterPro" id="IPR023885">
    <property type="entry name" value="4Fe4S-binding_SPASM_dom"/>
</dbReference>
<evidence type="ECO:0000256" key="6">
    <source>
        <dbReference type="ARBA" id="ARBA00023601"/>
    </source>
</evidence>
<keyword evidence="4" id="KW-0408">Iron</keyword>
<dbReference type="OrthoDB" id="9782387at2"/>
<comment type="similarity">
    <text evidence="6">Belongs to the radical SAM superfamily. Anaerobic sulfatase-maturating enzyme family.</text>
</comment>
<dbReference type="Pfam" id="PF13186">
    <property type="entry name" value="SPASM"/>
    <property type="match status" value="1"/>
</dbReference>
<keyword evidence="2" id="KW-0949">S-adenosyl-L-methionine</keyword>
<dbReference type="NCBIfam" id="TIGR04085">
    <property type="entry name" value="rSAM_more_4Fe4S"/>
    <property type="match status" value="1"/>
</dbReference>
<dbReference type="InterPro" id="IPR007197">
    <property type="entry name" value="rSAM"/>
</dbReference>
<keyword evidence="9" id="KW-1185">Reference proteome</keyword>
<dbReference type="GO" id="GO:0016491">
    <property type="term" value="F:oxidoreductase activity"/>
    <property type="evidence" value="ECO:0007669"/>
    <property type="project" value="InterPro"/>
</dbReference>
<dbReference type="Proteomes" id="UP000000492">
    <property type="component" value="Chromosome"/>
</dbReference>
<dbReference type="RefSeq" id="WP_013888230.1">
    <property type="nucleotide sequence ID" value="NC_015673.1"/>
</dbReference>
<evidence type="ECO:0000256" key="4">
    <source>
        <dbReference type="ARBA" id="ARBA00023004"/>
    </source>
</evidence>
<dbReference type="SUPFAM" id="SSF102114">
    <property type="entry name" value="Radical SAM enzymes"/>
    <property type="match status" value="1"/>
</dbReference>
<organism evidence="8 9">
    <name type="scientific">Corynebacterium resistens (strain DSM 45100 / JCM 12819 / GTC 2026 / SICGH 158)</name>
    <dbReference type="NCBI Taxonomy" id="662755"/>
    <lineage>
        <taxon>Bacteria</taxon>
        <taxon>Bacillati</taxon>
        <taxon>Actinomycetota</taxon>
        <taxon>Actinomycetes</taxon>
        <taxon>Mycobacteriales</taxon>
        <taxon>Corynebacteriaceae</taxon>
        <taxon>Corynebacterium</taxon>
    </lineage>
</organism>
<dbReference type="STRING" id="662755.CRES_0857"/>
<evidence type="ECO:0000313" key="8">
    <source>
        <dbReference type="EMBL" id="AEI09213.1"/>
    </source>
</evidence>
<evidence type="ECO:0000256" key="3">
    <source>
        <dbReference type="ARBA" id="ARBA00022723"/>
    </source>
</evidence>
<evidence type="ECO:0000313" key="9">
    <source>
        <dbReference type="Proteomes" id="UP000000492"/>
    </source>
</evidence>
<dbReference type="AlphaFoldDB" id="F8E149"/>
<dbReference type="SFLD" id="SFLDG01067">
    <property type="entry name" value="SPASM/twitch_domain_containing"/>
    <property type="match status" value="1"/>
</dbReference>
<protein>
    <recommendedName>
        <fullName evidence="7">4Fe4S-binding SPASM domain-containing protein</fullName>
    </recommendedName>
</protein>
<accession>F8E149</accession>
<keyword evidence="3" id="KW-0479">Metal-binding</keyword>
<evidence type="ECO:0000259" key="7">
    <source>
        <dbReference type="Pfam" id="PF13186"/>
    </source>
</evidence>
<dbReference type="GO" id="GO:0051536">
    <property type="term" value="F:iron-sulfur cluster binding"/>
    <property type="evidence" value="ECO:0007669"/>
    <property type="project" value="UniProtKB-KW"/>
</dbReference>